<dbReference type="EMBL" id="WIXP02000005">
    <property type="protein sequence ID" value="KAF6210527.1"/>
    <property type="molecule type" value="Genomic_DNA"/>
</dbReference>
<organism evidence="2 3">
    <name type="scientific">Apolygus lucorum</name>
    <name type="common">Small green plant bug</name>
    <name type="synonym">Lygocoris lucorum</name>
    <dbReference type="NCBI Taxonomy" id="248454"/>
    <lineage>
        <taxon>Eukaryota</taxon>
        <taxon>Metazoa</taxon>
        <taxon>Ecdysozoa</taxon>
        <taxon>Arthropoda</taxon>
        <taxon>Hexapoda</taxon>
        <taxon>Insecta</taxon>
        <taxon>Pterygota</taxon>
        <taxon>Neoptera</taxon>
        <taxon>Paraneoptera</taxon>
        <taxon>Hemiptera</taxon>
        <taxon>Heteroptera</taxon>
        <taxon>Panheteroptera</taxon>
        <taxon>Cimicomorpha</taxon>
        <taxon>Miridae</taxon>
        <taxon>Mirini</taxon>
        <taxon>Apolygus</taxon>
    </lineage>
</organism>
<evidence type="ECO:0000313" key="3">
    <source>
        <dbReference type="Proteomes" id="UP000466442"/>
    </source>
</evidence>
<dbReference type="Gene3D" id="3.30.420.10">
    <property type="entry name" value="Ribonuclease H-like superfamily/Ribonuclease H"/>
    <property type="match status" value="1"/>
</dbReference>
<dbReference type="SUPFAM" id="SSF53098">
    <property type="entry name" value="Ribonuclease H-like"/>
    <property type="match status" value="1"/>
</dbReference>
<protein>
    <recommendedName>
        <fullName evidence="1">RNase H type-1 domain-containing protein</fullName>
    </recommendedName>
</protein>
<evidence type="ECO:0000259" key="1">
    <source>
        <dbReference type="PROSITE" id="PS50879"/>
    </source>
</evidence>
<comment type="caution">
    <text evidence="2">The sequence shown here is derived from an EMBL/GenBank/DDBJ whole genome shotgun (WGS) entry which is preliminary data.</text>
</comment>
<keyword evidence="3" id="KW-1185">Reference proteome</keyword>
<sequence>MHTICRTQYIAATAQYTAQSTMLRMIVQDPTIRGLVHELASGGGMAVNRMTNLRELYQQVQHFVTTQNIVVHTERNNSFRVPLQRKFKAIDKVPGIDTKRTSLPSEMKQSTIRHINDKYSDHIKLYTDGSKQPSGSAASAFYCDKHRTGEGFRISHLCSNYSAEVNAVLLALKHLTSFHTDSIEDACILTDSQALVSFLKNLKIGDSPPILINKILELVNLYNLETNKNVYFQWIPAHVEVPKNSFCDKLAKLCTERGELCTFPTATEGELRTTLAETSLATHQKEHELRLQDAGSWTNNILSTNDQHEVWFKDITKGNKLITTINRILYGHANNRYFRYLMRIEQDPICECRKGLDELDHILNECELKEEARARIFDKYEASSFQEILKKCLTPTTQPELIEEIYKYIQENNIAV</sequence>
<name>A0A8S9XNH6_APOLU</name>
<reference evidence="2" key="1">
    <citation type="journal article" date="2021" name="Mol. Ecol. Resour.">
        <title>Apolygus lucorum genome provides insights into omnivorousness and mesophyll feeding.</title>
        <authorList>
            <person name="Liu Y."/>
            <person name="Liu H."/>
            <person name="Wang H."/>
            <person name="Huang T."/>
            <person name="Liu B."/>
            <person name="Yang B."/>
            <person name="Yin L."/>
            <person name="Li B."/>
            <person name="Zhang Y."/>
            <person name="Zhang S."/>
            <person name="Jiang F."/>
            <person name="Zhang X."/>
            <person name="Ren Y."/>
            <person name="Wang B."/>
            <person name="Wang S."/>
            <person name="Lu Y."/>
            <person name="Wu K."/>
            <person name="Fan W."/>
            <person name="Wang G."/>
        </authorList>
    </citation>
    <scope>NUCLEOTIDE SEQUENCE</scope>
    <source>
        <strain evidence="2">12Hb</strain>
    </source>
</reference>
<accession>A0A8S9XNH6</accession>
<dbReference type="Proteomes" id="UP000466442">
    <property type="component" value="Linkage Group LG5"/>
</dbReference>
<dbReference type="PROSITE" id="PS50879">
    <property type="entry name" value="RNASE_H_1"/>
    <property type="match status" value="1"/>
</dbReference>
<feature type="domain" description="RNase H type-1" evidence="1">
    <location>
        <begin position="119"/>
        <end position="256"/>
    </location>
</feature>
<dbReference type="GO" id="GO:0004523">
    <property type="term" value="F:RNA-DNA hybrid ribonuclease activity"/>
    <property type="evidence" value="ECO:0007669"/>
    <property type="project" value="InterPro"/>
</dbReference>
<dbReference type="InterPro" id="IPR036397">
    <property type="entry name" value="RNaseH_sf"/>
</dbReference>
<dbReference type="Pfam" id="PF00075">
    <property type="entry name" value="RNase_H"/>
    <property type="match status" value="1"/>
</dbReference>
<dbReference type="InterPro" id="IPR002156">
    <property type="entry name" value="RNaseH_domain"/>
</dbReference>
<gene>
    <name evidence="2" type="ORF">GE061_013633</name>
</gene>
<dbReference type="OrthoDB" id="6630579at2759"/>
<dbReference type="CDD" id="cd09276">
    <property type="entry name" value="Rnase_HI_RT_non_LTR"/>
    <property type="match status" value="1"/>
</dbReference>
<evidence type="ECO:0000313" key="2">
    <source>
        <dbReference type="EMBL" id="KAF6210527.1"/>
    </source>
</evidence>
<dbReference type="AlphaFoldDB" id="A0A8S9XNH6"/>
<dbReference type="GO" id="GO:0003676">
    <property type="term" value="F:nucleic acid binding"/>
    <property type="evidence" value="ECO:0007669"/>
    <property type="project" value="InterPro"/>
</dbReference>
<proteinExistence type="predicted"/>
<dbReference type="InterPro" id="IPR012337">
    <property type="entry name" value="RNaseH-like_sf"/>
</dbReference>